<gene>
    <name evidence="3" type="ORF">FJ657_10580</name>
</gene>
<dbReference type="GO" id="GO:0006281">
    <property type="term" value="P:DNA repair"/>
    <property type="evidence" value="ECO:0007669"/>
    <property type="project" value="InterPro"/>
</dbReference>
<dbReference type="InterPro" id="IPR050356">
    <property type="entry name" value="SulA_CellDiv_inhibitor"/>
</dbReference>
<dbReference type="Gene3D" id="3.40.1170.60">
    <property type="match status" value="1"/>
</dbReference>
<feature type="domain" description="UmuC" evidence="2">
    <location>
        <begin position="45"/>
        <end position="193"/>
    </location>
</feature>
<evidence type="ECO:0000256" key="1">
    <source>
        <dbReference type="ARBA" id="ARBA00022763"/>
    </source>
</evidence>
<sequence length="538" mass="58309">MRFRPAGFLAEPDAADDGDRLLVLWAPDWPVIAHARAERLSESAPIALVERGEVLACSRSARDEGVRRGLRQREAQSRCPGLTVLRYDSSLDARAYEPIITGLEQLLPAVHPIRPGMLAVAARGPARFYGGEKAAALALLGALRELGVADGRAGIAEGLFAATLAARATRPGQPTLIVPEGRSADFLAPLPVRLLESPELSVLLPRLGVHDLGSFAALRPHDVAARFGAEGARLHVLARGRDARAATPRTPPHDATAVIDFEPALDRVDQVAFAVRTAADEIVTTLLEQKLVCTALRVVFEGEEGEQSDRLWLHPRFFQATEIVDRVRWQLSGALRSGERRHDPDAAGELRSAVVRVRIEPETVDAAGSHERGLFGSGPEEGVHSGLSRVQGLVGHRGVLTATPTGGRSPGERQTPVAWGDRAVVTRDRTRPWPGRLPDPAPATVYEMPRELRVQDATGREVSVSARGVISAPPAALVAPGGERLDVSSWAGPWPLDERWWDARTARRAHRFQMVDGTGGAWLLVLDERGWWAEGRYD</sequence>
<dbReference type="RefSeq" id="WP_141163586.1">
    <property type="nucleotide sequence ID" value="NZ_VHQG01000002.1"/>
</dbReference>
<dbReference type="PROSITE" id="PS50173">
    <property type="entry name" value="UMUC"/>
    <property type="match status" value="1"/>
</dbReference>
<dbReference type="InterPro" id="IPR001126">
    <property type="entry name" value="UmuC"/>
</dbReference>
<protein>
    <submittedName>
        <fullName evidence="3">DNA polymerase Y family protein</fullName>
    </submittedName>
</protein>
<evidence type="ECO:0000313" key="4">
    <source>
        <dbReference type="Proteomes" id="UP000316252"/>
    </source>
</evidence>
<dbReference type="CDD" id="cd03468">
    <property type="entry name" value="PolY_like"/>
    <property type="match status" value="1"/>
</dbReference>
<dbReference type="Pfam" id="PF00817">
    <property type="entry name" value="IMS"/>
    <property type="match status" value="1"/>
</dbReference>
<keyword evidence="4" id="KW-1185">Reference proteome</keyword>
<keyword evidence="1" id="KW-0227">DNA damage</keyword>
<dbReference type="AlphaFoldDB" id="A0A506Y3Q6"/>
<dbReference type="PANTHER" id="PTHR35369">
    <property type="entry name" value="BLR3025 PROTEIN-RELATED"/>
    <property type="match status" value="1"/>
</dbReference>
<dbReference type="Proteomes" id="UP000316252">
    <property type="component" value="Unassembled WGS sequence"/>
</dbReference>
<organism evidence="3 4">
    <name type="scientific">Schumannella soli</name>
    <dbReference type="NCBI Taxonomy" id="2590779"/>
    <lineage>
        <taxon>Bacteria</taxon>
        <taxon>Bacillati</taxon>
        <taxon>Actinomycetota</taxon>
        <taxon>Actinomycetes</taxon>
        <taxon>Micrococcales</taxon>
        <taxon>Microbacteriaceae</taxon>
        <taxon>Schumannella</taxon>
    </lineage>
</organism>
<comment type="caution">
    <text evidence="3">The sequence shown here is derived from an EMBL/GenBank/DDBJ whole genome shotgun (WGS) entry which is preliminary data.</text>
</comment>
<dbReference type="SUPFAM" id="SSF56672">
    <property type="entry name" value="DNA/RNA polymerases"/>
    <property type="match status" value="1"/>
</dbReference>
<dbReference type="EMBL" id="VHQG01000002">
    <property type="protein sequence ID" value="TPW76230.1"/>
    <property type="molecule type" value="Genomic_DNA"/>
</dbReference>
<dbReference type="OrthoDB" id="5244088at2"/>
<evidence type="ECO:0000313" key="3">
    <source>
        <dbReference type="EMBL" id="TPW76230.1"/>
    </source>
</evidence>
<dbReference type="InterPro" id="IPR043502">
    <property type="entry name" value="DNA/RNA_pol_sf"/>
</dbReference>
<reference evidence="3 4" key="1">
    <citation type="submission" date="2019-06" db="EMBL/GenBank/DDBJ databases">
        <authorList>
            <person name="Li F."/>
        </authorList>
    </citation>
    <scope>NUCLEOTIDE SEQUENCE [LARGE SCALE GENOMIC DNA]</scope>
    <source>
        <strain evidence="3 4">10F1D-1</strain>
    </source>
</reference>
<proteinExistence type="predicted"/>
<name>A0A506Y3Q6_9MICO</name>
<dbReference type="PANTHER" id="PTHR35369:SF2">
    <property type="entry name" value="BLR3025 PROTEIN"/>
    <property type="match status" value="1"/>
</dbReference>
<accession>A0A506Y3Q6</accession>
<evidence type="ECO:0000259" key="2">
    <source>
        <dbReference type="PROSITE" id="PS50173"/>
    </source>
</evidence>